<feature type="transmembrane region" description="Helical" evidence="2">
    <location>
        <begin position="249"/>
        <end position="271"/>
    </location>
</feature>
<dbReference type="EMBL" id="JALPRX010000006">
    <property type="protein sequence ID" value="MCK8783009.1"/>
    <property type="molecule type" value="Genomic_DNA"/>
</dbReference>
<dbReference type="AlphaFoldDB" id="A0A9X1Y316"/>
<evidence type="ECO:0000256" key="2">
    <source>
        <dbReference type="SAM" id="Phobius"/>
    </source>
</evidence>
<keyword evidence="2" id="KW-1133">Transmembrane helix</keyword>
<comment type="caution">
    <text evidence="4">The sequence shown here is derived from an EMBL/GenBank/DDBJ whole genome shotgun (WGS) entry which is preliminary data.</text>
</comment>
<evidence type="ECO:0000313" key="5">
    <source>
        <dbReference type="Proteomes" id="UP001139516"/>
    </source>
</evidence>
<proteinExistence type="predicted"/>
<protein>
    <submittedName>
        <fullName evidence="4">Toll/interleukin-1 receptor domain-containing protein</fullName>
    </submittedName>
</protein>
<keyword evidence="4" id="KW-0675">Receptor</keyword>
<dbReference type="RefSeq" id="WP_248665137.1">
    <property type="nucleotide sequence ID" value="NZ_JALPRX010000006.1"/>
</dbReference>
<sequence length="441" mass="45577">MAHDIFISYSHRDEGAAHALYDALVGRGVRCWLDKRDIRPGEHWDDAIVRGLQGAQAVVLVFSRHADSSVHVRNEIRNAVERHKAILPVRVEDAVPTGSLQFHLGALHWLDLFPGPLEQHLPALMRSLGEVLDRTVMLRPEPARVVRAPPPGAPGTRGPAPAAHAAPGEPLAAAPLAAAPLAATPMAATPMGGPASLLAGGHPDGMAAFASRPPAGPAAVLPLAAGLPAARQAGRPGPALAPATLSRGWSFWLAVALYVLAAAGLTGAWVLNRDRLLGMLSSASATGLAARPLPAGPAPTPGPGTGTPGPASLAAIEPPAAPPGAAADVPRAAPATASPRDAESGTPPADFAVVNAGPSGMYELQISPVWQRDWGRNLLGILEIPPGSRLVWRRPAGGDCAYDLRARFRDGTVIENRRQDLCALSELRIGPAGTMQAGTAR</sequence>
<keyword evidence="2" id="KW-0472">Membrane</keyword>
<evidence type="ECO:0000256" key="1">
    <source>
        <dbReference type="SAM" id="MobiDB-lite"/>
    </source>
</evidence>
<dbReference type="Proteomes" id="UP001139516">
    <property type="component" value="Unassembled WGS sequence"/>
</dbReference>
<organism evidence="4 5">
    <name type="scientific">Roseomonas acroporae</name>
    <dbReference type="NCBI Taxonomy" id="2937791"/>
    <lineage>
        <taxon>Bacteria</taxon>
        <taxon>Pseudomonadati</taxon>
        <taxon>Pseudomonadota</taxon>
        <taxon>Alphaproteobacteria</taxon>
        <taxon>Acetobacterales</taxon>
        <taxon>Roseomonadaceae</taxon>
        <taxon>Roseomonas</taxon>
    </lineage>
</organism>
<name>A0A9X1Y316_9PROT</name>
<reference evidence="4" key="1">
    <citation type="submission" date="2022-04" db="EMBL/GenBank/DDBJ databases">
        <title>Roseomonas acroporae sp. nov., isolated from coral Acropora digitifera.</title>
        <authorList>
            <person name="Sun H."/>
        </authorList>
    </citation>
    <scope>NUCLEOTIDE SEQUENCE</scope>
    <source>
        <strain evidence="4">NAR14</strain>
    </source>
</reference>
<dbReference type="InterPro" id="IPR000157">
    <property type="entry name" value="TIR_dom"/>
</dbReference>
<gene>
    <name evidence="4" type="ORF">M0638_01265</name>
</gene>
<evidence type="ECO:0000259" key="3">
    <source>
        <dbReference type="PROSITE" id="PS50104"/>
    </source>
</evidence>
<keyword evidence="5" id="KW-1185">Reference proteome</keyword>
<dbReference type="SMART" id="SM00255">
    <property type="entry name" value="TIR"/>
    <property type="match status" value="1"/>
</dbReference>
<feature type="domain" description="TIR" evidence="3">
    <location>
        <begin position="1"/>
        <end position="132"/>
    </location>
</feature>
<feature type="region of interest" description="Disordered" evidence="1">
    <location>
        <begin position="144"/>
        <end position="168"/>
    </location>
</feature>
<feature type="region of interest" description="Disordered" evidence="1">
    <location>
        <begin position="291"/>
        <end position="349"/>
    </location>
</feature>
<keyword evidence="2" id="KW-0812">Transmembrane</keyword>
<dbReference type="SUPFAM" id="SSF52200">
    <property type="entry name" value="Toll/Interleukin receptor TIR domain"/>
    <property type="match status" value="1"/>
</dbReference>
<feature type="compositionally biased region" description="Low complexity" evidence="1">
    <location>
        <begin position="308"/>
        <end position="337"/>
    </location>
</feature>
<dbReference type="Pfam" id="PF13676">
    <property type="entry name" value="TIR_2"/>
    <property type="match status" value="1"/>
</dbReference>
<feature type="compositionally biased region" description="Low complexity" evidence="1">
    <location>
        <begin position="154"/>
        <end position="168"/>
    </location>
</feature>
<evidence type="ECO:0000313" key="4">
    <source>
        <dbReference type="EMBL" id="MCK8783009.1"/>
    </source>
</evidence>
<dbReference type="GO" id="GO:0007165">
    <property type="term" value="P:signal transduction"/>
    <property type="evidence" value="ECO:0007669"/>
    <property type="project" value="InterPro"/>
</dbReference>
<dbReference type="PROSITE" id="PS50104">
    <property type="entry name" value="TIR"/>
    <property type="match status" value="1"/>
</dbReference>
<accession>A0A9X1Y316</accession>
<dbReference type="InterPro" id="IPR035897">
    <property type="entry name" value="Toll_tir_struct_dom_sf"/>
</dbReference>
<dbReference type="Gene3D" id="3.40.50.10140">
    <property type="entry name" value="Toll/interleukin-1 receptor homology (TIR) domain"/>
    <property type="match status" value="1"/>
</dbReference>